<evidence type="ECO:0000313" key="2">
    <source>
        <dbReference type="Proteomes" id="UP000249341"/>
    </source>
</evidence>
<dbReference type="RefSeq" id="WP_111655202.1">
    <property type="nucleotide sequence ID" value="NZ_JACHWI010000001.1"/>
</dbReference>
<proteinExistence type="predicted"/>
<organism evidence="1 2">
    <name type="scientific">Actinoplanes lutulentus</name>
    <dbReference type="NCBI Taxonomy" id="1287878"/>
    <lineage>
        <taxon>Bacteria</taxon>
        <taxon>Bacillati</taxon>
        <taxon>Actinomycetota</taxon>
        <taxon>Actinomycetes</taxon>
        <taxon>Micromonosporales</taxon>
        <taxon>Micromonosporaceae</taxon>
        <taxon>Actinoplanes</taxon>
    </lineage>
</organism>
<dbReference type="OrthoDB" id="3298182at2"/>
<dbReference type="AlphaFoldDB" id="A0A327YYH6"/>
<reference evidence="1 2" key="1">
    <citation type="submission" date="2018-06" db="EMBL/GenBank/DDBJ databases">
        <title>Genomic Encyclopedia of Type Strains, Phase III (KMG-III): the genomes of soil and plant-associated and newly described type strains.</title>
        <authorList>
            <person name="Whitman W."/>
        </authorList>
    </citation>
    <scope>NUCLEOTIDE SEQUENCE [LARGE SCALE GENOMIC DNA]</scope>
    <source>
        <strain evidence="1 2">CGMCC 4.7090</strain>
    </source>
</reference>
<protein>
    <submittedName>
        <fullName evidence="1">Uncharacterized protein</fullName>
    </submittedName>
</protein>
<name>A0A327YYH6_9ACTN</name>
<sequence length="109" mass="12081">MDGTRLDQDLDAMAGNPRLADTVRDTLQRLRDGHGGRMLAEMADDLLDGRISLKDVAGSSAYSGPLLDGITRYQQWQSELTTEERQLLEAEAHDTYGRDLLSFTEPGDL</sequence>
<keyword evidence="2" id="KW-1185">Reference proteome</keyword>
<comment type="caution">
    <text evidence="1">The sequence shown here is derived from an EMBL/GenBank/DDBJ whole genome shotgun (WGS) entry which is preliminary data.</text>
</comment>
<evidence type="ECO:0000313" key="1">
    <source>
        <dbReference type="EMBL" id="RAK24809.1"/>
    </source>
</evidence>
<dbReference type="EMBL" id="QLMJ01000035">
    <property type="protein sequence ID" value="RAK24809.1"/>
    <property type="molecule type" value="Genomic_DNA"/>
</dbReference>
<dbReference type="Proteomes" id="UP000249341">
    <property type="component" value="Unassembled WGS sequence"/>
</dbReference>
<accession>A0A327YYH6</accession>
<gene>
    <name evidence="1" type="ORF">B0I29_13515</name>
</gene>